<dbReference type="AlphaFoldDB" id="A0A3M0FYC3"/>
<evidence type="ECO:0000259" key="1">
    <source>
        <dbReference type="Pfam" id="PF00535"/>
    </source>
</evidence>
<dbReference type="PANTHER" id="PTHR43179:SF7">
    <property type="entry name" value="RHAMNOSYLTRANSFERASE WBBL"/>
    <property type="match status" value="1"/>
</dbReference>
<protein>
    <submittedName>
        <fullName evidence="2">Glycosyltransferase family 2 protein</fullName>
    </submittedName>
</protein>
<organism evidence="2 3">
    <name type="scientific">Dokdonia sinensis</name>
    <dbReference type="NCBI Taxonomy" id="2479847"/>
    <lineage>
        <taxon>Bacteria</taxon>
        <taxon>Pseudomonadati</taxon>
        <taxon>Bacteroidota</taxon>
        <taxon>Flavobacteriia</taxon>
        <taxon>Flavobacteriales</taxon>
        <taxon>Flavobacteriaceae</taxon>
        <taxon>Dokdonia</taxon>
    </lineage>
</organism>
<dbReference type="InterPro" id="IPR001173">
    <property type="entry name" value="Glyco_trans_2-like"/>
</dbReference>
<evidence type="ECO:0000313" key="3">
    <source>
        <dbReference type="Proteomes" id="UP000281985"/>
    </source>
</evidence>
<dbReference type="PANTHER" id="PTHR43179">
    <property type="entry name" value="RHAMNOSYLTRANSFERASE WBBL"/>
    <property type="match status" value="1"/>
</dbReference>
<keyword evidence="3" id="KW-1185">Reference proteome</keyword>
<sequence>MKQLSIIIVNYNVRHFLELCLSSVYEALHNLDAEVIVVDNNSPDDSCAMVKERFPEVILIENKDNTGFATANNQGVAIAKGEYLCILNPDTIVAEDTFDRLYAFVTNTDGSSRKSKKEIGAIGTRLVDGTGKFLPECKRNLPTPRVAFNKIFGNGNDYYARHVKYTENGAVPILVGAFMFLKTEIYREVGGFDEQYFMYGEDIDLSHTIELAGYKNYYLGELPVIHFKGESTAKDSKYRKRFYGAMRIFFKKHLRTNMFQDLVVSMGLFVATLSRKRTEQPPQIAPSAYFIVTQNKNLQKALSETLSTSVVIVEDLDSVPAGAEVIFDANTMSYKAVIERLMEYQDRSLTFKIIPKNSTFALGSNSSDGRGSMIQFMAL</sequence>
<dbReference type="SUPFAM" id="SSF53448">
    <property type="entry name" value="Nucleotide-diphospho-sugar transferases"/>
    <property type="match status" value="1"/>
</dbReference>
<dbReference type="Proteomes" id="UP000281985">
    <property type="component" value="Unassembled WGS sequence"/>
</dbReference>
<dbReference type="Pfam" id="PF00535">
    <property type="entry name" value="Glycos_transf_2"/>
    <property type="match status" value="1"/>
</dbReference>
<feature type="domain" description="Glycosyltransferase 2-like" evidence="1">
    <location>
        <begin position="5"/>
        <end position="107"/>
    </location>
</feature>
<comment type="caution">
    <text evidence="2">The sequence shown here is derived from an EMBL/GenBank/DDBJ whole genome shotgun (WGS) entry which is preliminary data.</text>
</comment>
<dbReference type="InterPro" id="IPR029044">
    <property type="entry name" value="Nucleotide-diphossugar_trans"/>
</dbReference>
<gene>
    <name evidence="2" type="ORF">EAX61_12480</name>
</gene>
<dbReference type="EMBL" id="REFV01000013">
    <property type="protein sequence ID" value="RMB56877.1"/>
    <property type="molecule type" value="Genomic_DNA"/>
</dbReference>
<reference evidence="2 3" key="1">
    <citation type="submission" date="2018-10" db="EMBL/GenBank/DDBJ databases">
        <title>Dokdonia luteus sp. nov., isolated from sea water.</title>
        <authorList>
            <person name="Zhou L.Y."/>
            <person name="Du Z.J."/>
        </authorList>
    </citation>
    <scope>NUCLEOTIDE SEQUENCE [LARGE SCALE GENOMIC DNA]</scope>
    <source>
        <strain evidence="2 3">SH27</strain>
    </source>
</reference>
<dbReference type="CDD" id="cd04186">
    <property type="entry name" value="GT_2_like_c"/>
    <property type="match status" value="1"/>
</dbReference>
<dbReference type="OrthoDB" id="9771846at2"/>
<evidence type="ECO:0000313" key="2">
    <source>
        <dbReference type="EMBL" id="RMB56877.1"/>
    </source>
</evidence>
<keyword evidence="2" id="KW-0808">Transferase</keyword>
<dbReference type="GO" id="GO:0016740">
    <property type="term" value="F:transferase activity"/>
    <property type="evidence" value="ECO:0007669"/>
    <property type="project" value="UniProtKB-KW"/>
</dbReference>
<dbReference type="Gene3D" id="3.90.550.10">
    <property type="entry name" value="Spore Coat Polysaccharide Biosynthesis Protein SpsA, Chain A"/>
    <property type="match status" value="1"/>
</dbReference>
<accession>A0A3M0FYC3</accession>
<dbReference type="RefSeq" id="WP_121918035.1">
    <property type="nucleotide sequence ID" value="NZ_REFV01000013.1"/>
</dbReference>
<name>A0A3M0FYC3_9FLAO</name>
<proteinExistence type="predicted"/>